<accession>M7NX07</accession>
<evidence type="ECO:0000313" key="10">
    <source>
        <dbReference type="Proteomes" id="UP000011958"/>
    </source>
</evidence>
<comment type="function">
    <text evidence="6">Involved in nucleolar processing of pre-18S ribosomal RNA. Has a role in the nuclear export of 40S pre-ribosomal subunit to the cytoplasm.</text>
</comment>
<dbReference type="InterPro" id="IPR007276">
    <property type="entry name" value="Nop14"/>
</dbReference>
<evidence type="ECO:0000256" key="3">
    <source>
        <dbReference type="ARBA" id="ARBA00022517"/>
    </source>
</evidence>
<keyword evidence="4" id="KW-0698">rRNA processing</keyword>
<dbReference type="HOGENOM" id="CLU_008874_0_0_1"/>
<evidence type="ECO:0000313" key="9">
    <source>
        <dbReference type="EMBL" id="EMR11696.1"/>
    </source>
</evidence>
<reference evidence="10" key="1">
    <citation type="journal article" date="2016" name="Nat. Commun.">
        <title>Genome analysis of three Pneumocystis species reveals adaptation mechanisms to life exclusively in mammalian hosts.</title>
        <authorList>
            <person name="Ma L."/>
            <person name="Chen Z."/>
            <person name="Huang D.W."/>
            <person name="Kutty G."/>
            <person name="Ishihara M."/>
            <person name="Wang H."/>
            <person name="Abouelleil A."/>
            <person name="Bishop L."/>
            <person name="Davey E."/>
            <person name="Deng R."/>
            <person name="Deng X."/>
            <person name="Fan L."/>
            <person name="Fantoni G."/>
            <person name="Fitzgerald M."/>
            <person name="Gogineni E."/>
            <person name="Goldberg J.M."/>
            <person name="Handley G."/>
            <person name="Hu X."/>
            <person name="Huber C."/>
            <person name="Jiao X."/>
            <person name="Jones K."/>
            <person name="Levin J.Z."/>
            <person name="Liu Y."/>
            <person name="Macdonald P."/>
            <person name="Melnikov A."/>
            <person name="Raley C."/>
            <person name="Sassi M."/>
            <person name="Sherman B.T."/>
            <person name="Song X."/>
            <person name="Sykes S."/>
            <person name="Tran B."/>
            <person name="Walsh L."/>
            <person name="Xia Y."/>
            <person name="Yang J."/>
            <person name="Young S."/>
            <person name="Zeng Q."/>
            <person name="Zheng X."/>
            <person name="Stephens R."/>
            <person name="Nusbaum C."/>
            <person name="Birren B.W."/>
            <person name="Azadi P."/>
            <person name="Lempicki R.A."/>
            <person name="Cuomo C.A."/>
            <person name="Kovacs J.A."/>
        </authorList>
    </citation>
    <scope>NUCLEOTIDE SEQUENCE [LARGE SCALE GENOMIC DNA]</scope>
    <source>
        <strain evidence="10">B123</strain>
    </source>
</reference>
<dbReference type="RefSeq" id="XP_007871991.1">
    <property type="nucleotide sequence ID" value="XM_007873800.1"/>
</dbReference>
<sequence length="829" mass="96675">MAKSQLKQLKTALRDAGISTSNRRRKRKKPIKQEDRASILENIRSQFNHYEKKVNKVKYEVGGRKLKGIEGYPGLSRQAGEEKRKNTILKDMLRRNKEGCFVDNRFGEHDTHLSLEEKMLQRYAVEKQKLYEKNSIYNLDEDIENFGKSHTEIEDFENVTENDSGNIDFETVNDKHFGGFDNSEQLNNNMKKSKSEIMKEIIEKSKLRKYERQKEKENDEIKREMLDAEFNDLHSLLAKNDGFISSKADEKQTNKDIQYDLSVKELAFEKRACPSSRTKTEEEIAQEKAEELQRLEEERLKRMKYEYFLENDIKKTKSVFSKGDDLEDDYITDNDNESGNNTDNDTEFHSFKKYKYEKINKVVYSMNNTKNDLNLNKNEATDDFTTSNNLGSESKNITFESSNESRDLGLGKKKETAYVYPCPGSISEFLSILKHIEQEDIPKVVDRIKVLHHPSLHPLNKEKLQTFILVLLDLILYLSEKKSVSLVTLDILSEHLRDLSYKFPEASYDAFHKKLTNARERFNQLIFSEKTKSLPLIQDLVFLRIIGVIFPTSDLSHVIVTPTLLIMGQLLSQLKIISLGDIVLKLYIITLFAEYINLSKRIVPEVINALFNILKILFEKNKRKSDNKKTSIDSGNILFGLFCKPRALKILDIYSNNDNDKELEVSLFKTTAQLIDHYAILWSEKSAFIEIFSPCLNLLKEFYNKISLSSELLDEINSINQRITKLLQFSFETRKPLMLQAHKPIPIPSFIPKFEKEYSLDKKSYDPDHDKAKSTKLRSQYRDAKRSAIRMLRLDSQFIARETEKMQREKDAKYATKIKRIHGQLTQKD</sequence>
<keyword evidence="10" id="KW-1185">Reference proteome</keyword>
<dbReference type="GO" id="GO:0030692">
    <property type="term" value="C:Noc4p-Nop14p complex"/>
    <property type="evidence" value="ECO:0007669"/>
    <property type="project" value="TreeGrafter"/>
</dbReference>
<comment type="similarity">
    <text evidence="2">Belongs to the NOP14 family.</text>
</comment>
<dbReference type="EMBL" id="AFWA02000005">
    <property type="protein sequence ID" value="EMR11696.1"/>
    <property type="molecule type" value="Genomic_DNA"/>
</dbReference>
<evidence type="ECO:0000256" key="1">
    <source>
        <dbReference type="ARBA" id="ARBA00004604"/>
    </source>
</evidence>
<organism evidence="9 10">
    <name type="scientific">Pneumocystis murina (strain B123)</name>
    <name type="common">Mouse pneumocystis pneumonia agent</name>
    <name type="synonym">Pneumocystis carinii f. sp. muris</name>
    <dbReference type="NCBI Taxonomy" id="1069680"/>
    <lineage>
        <taxon>Eukaryota</taxon>
        <taxon>Fungi</taxon>
        <taxon>Dikarya</taxon>
        <taxon>Ascomycota</taxon>
        <taxon>Taphrinomycotina</taxon>
        <taxon>Pneumocystomycetes</taxon>
        <taxon>Pneumocystaceae</taxon>
        <taxon>Pneumocystis</taxon>
    </lineage>
</organism>
<evidence type="ECO:0000256" key="8">
    <source>
        <dbReference type="SAM" id="MobiDB-lite"/>
    </source>
</evidence>
<dbReference type="VEuPathDB" id="FungiDB:PNEG_00131"/>
<evidence type="ECO:0000256" key="6">
    <source>
        <dbReference type="ARBA" id="ARBA00024695"/>
    </source>
</evidence>
<evidence type="ECO:0000256" key="5">
    <source>
        <dbReference type="ARBA" id="ARBA00023242"/>
    </source>
</evidence>
<proteinExistence type="inferred from homology"/>
<dbReference type="PANTHER" id="PTHR23183:SF0">
    <property type="entry name" value="NUCLEOLAR PROTEIN 14"/>
    <property type="match status" value="1"/>
</dbReference>
<comment type="subcellular location">
    <subcellularLocation>
        <location evidence="1">Nucleus</location>
        <location evidence="1">Nucleolus</location>
    </subcellularLocation>
</comment>
<evidence type="ECO:0000256" key="4">
    <source>
        <dbReference type="ARBA" id="ARBA00022552"/>
    </source>
</evidence>
<name>M7NX07_PNEMU</name>
<protein>
    <recommendedName>
        <fullName evidence="11">Nop14-like protein</fullName>
    </recommendedName>
</protein>
<keyword evidence="3" id="KW-0690">Ribosome biogenesis</keyword>
<dbReference type="STRING" id="1069680.M7NX07"/>
<dbReference type="Pfam" id="PF04147">
    <property type="entry name" value="Nop14"/>
    <property type="match status" value="1"/>
</dbReference>
<dbReference type="PANTHER" id="PTHR23183">
    <property type="entry name" value="NOP14"/>
    <property type="match status" value="1"/>
</dbReference>
<dbReference type="eggNOG" id="KOG2147">
    <property type="taxonomic scope" value="Eukaryota"/>
</dbReference>
<gene>
    <name evidence="9" type="ORF">PNEG_00131</name>
</gene>
<dbReference type="OrthoDB" id="441771at2759"/>
<dbReference type="GO" id="GO:0030490">
    <property type="term" value="P:maturation of SSU-rRNA"/>
    <property type="evidence" value="ECO:0007669"/>
    <property type="project" value="TreeGrafter"/>
</dbReference>
<evidence type="ECO:0008006" key="11">
    <source>
        <dbReference type="Google" id="ProtNLM"/>
    </source>
</evidence>
<feature type="region of interest" description="Disordered" evidence="8">
    <location>
        <begin position="1"/>
        <end position="36"/>
    </location>
</feature>
<keyword evidence="7" id="KW-0175">Coiled coil</keyword>
<evidence type="ECO:0000256" key="7">
    <source>
        <dbReference type="SAM" id="Coils"/>
    </source>
</evidence>
<dbReference type="GeneID" id="19893829"/>
<evidence type="ECO:0000256" key="2">
    <source>
        <dbReference type="ARBA" id="ARBA00007466"/>
    </source>
</evidence>
<feature type="region of interest" description="Disordered" evidence="8">
    <location>
        <begin position="325"/>
        <end position="345"/>
    </location>
</feature>
<feature type="compositionally biased region" description="Acidic residues" evidence="8">
    <location>
        <begin position="325"/>
        <end position="336"/>
    </location>
</feature>
<comment type="caution">
    <text evidence="9">The sequence shown here is derived from an EMBL/GenBank/DDBJ whole genome shotgun (WGS) entry which is preliminary data.</text>
</comment>
<keyword evidence="5" id="KW-0539">Nucleus</keyword>
<dbReference type="OMA" id="KSCWPSL"/>
<dbReference type="AlphaFoldDB" id="M7NX07"/>
<dbReference type="GO" id="GO:0032040">
    <property type="term" value="C:small-subunit processome"/>
    <property type="evidence" value="ECO:0007669"/>
    <property type="project" value="InterPro"/>
</dbReference>
<feature type="coiled-coil region" evidence="7">
    <location>
        <begin position="204"/>
        <end position="231"/>
    </location>
</feature>
<dbReference type="Proteomes" id="UP000011958">
    <property type="component" value="Unassembled WGS sequence"/>
</dbReference>